<dbReference type="SMART" id="SM00331">
    <property type="entry name" value="PP2C_SIG"/>
    <property type="match status" value="1"/>
</dbReference>
<dbReference type="Gene3D" id="3.30.565.10">
    <property type="entry name" value="Histidine kinase-like ATPase, C-terminal domain"/>
    <property type="match status" value="1"/>
</dbReference>
<proteinExistence type="predicted"/>
<dbReference type="AlphaFoldDB" id="A0A399IV54"/>
<dbReference type="RefSeq" id="WP_119365666.1">
    <property type="nucleotide sequence ID" value="NZ_QXDJ01000001.1"/>
</dbReference>
<name>A0A399IV54_9CLOT</name>
<dbReference type="EMBL" id="QXDJ01000001">
    <property type="protein sequence ID" value="RII36357.1"/>
    <property type="molecule type" value="Genomic_DNA"/>
</dbReference>
<organism evidence="2 3">
    <name type="scientific">Clostridium chromiireducens</name>
    <dbReference type="NCBI Taxonomy" id="225345"/>
    <lineage>
        <taxon>Bacteria</taxon>
        <taxon>Bacillati</taxon>
        <taxon>Bacillota</taxon>
        <taxon>Clostridia</taxon>
        <taxon>Eubacteriales</taxon>
        <taxon>Clostridiaceae</taxon>
        <taxon>Clostridium</taxon>
    </lineage>
</organism>
<dbReference type="InterPro" id="IPR036457">
    <property type="entry name" value="PPM-type-like_dom_sf"/>
</dbReference>
<dbReference type="InterPro" id="IPR003594">
    <property type="entry name" value="HATPase_dom"/>
</dbReference>
<dbReference type="Gene3D" id="3.60.40.10">
    <property type="entry name" value="PPM-type phosphatase domain"/>
    <property type="match status" value="1"/>
</dbReference>
<dbReference type="PANTHER" id="PTHR35801">
    <property type="entry name" value="PHOSPHOSERINE PHOSPHATASE RSBX"/>
    <property type="match status" value="1"/>
</dbReference>
<protein>
    <recommendedName>
        <fullName evidence="1">PPM-type phosphatase domain-containing protein</fullName>
    </recommendedName>
</protein>
<feature type="domain" description="PPM-type phosphatase" evidence="1">
    <location>
        <begin position="155"/>
        <end position="348"/>
    </location>
</feature>
<dbReference type="PANTHER" id="PTHR35801:SF1">
    <property type="entry name" value="PHOSPHOSERINE PHOSPHATASE RSBX"/>
    <property type="match status" value="1"/>
</dbReference>
<dbReference type="SUPFAM" id="SSF55874">
    <property type="entry name" value="ATPase domain of HSP90 chaperone/DNA topoisomerase II/histidine kinase"/>
    <property type="match status" value="1"/>
</dbReference>
<evidence type="ECO:0000259" key="1">
    <source>
        <dbReference type="SMART" id="SM00331"/>
    </source>
</evidence>
<comment type="caution">
    <text evidence="2">The sequence shown here is derived from an EMBL/GenBank/DDBJ whole genome shotgun (WGS) entry which is preliminary data.</text>
</comment>
<dbReference type="InterPro" id="IPR001932">
    <property type="entry name" value="PPM-type_phosphatase-like_dom"/>
</dbReference>
<dbReference type="SUPFAM" id="SSF81606">
    <property type="entry name" value="PP2C-like"/>
    <property type="match status" value="1"/>
</dbReference>
<evidence type="ECO:0000313" key="2">
    <source>
        <dbReference type="EMBL" id="RII36357.1"/>
    </source>
</evidence>
<reference evidence="2 3" key="1">
    <citation type="submission" date="2018-08" db="EMBL/GenBank/DDBJ databases">
        <title>Genome of Clostridium chromiireducens C1, DSM12136.</title>
        <authorList>
            <person name="Xing M."/>
            <person name="Wei Y."/>
            <person name="Ang E.L."/>
            <person name="Zhao H."/>
            <person name="Zhang Y."/>
        </authorList>
    </citation>
    <scope>NUCLEOTIDE SEQUENCE [LARGE SCALE GENOMIC DNA]</scope>
    <source>
        <strain evidence="2 3">C1</strain>
    </source>
</reference>
<accession>A0A399IV54</accession>
<dbReference type="Proteomes" id="UP000265930">
    <property type="component" value="Unassembled WGS sequence"/>
</dbReference>
<gene>
    <name evidence="2" type="ORF">D2A34_02955</name>
</gene>
<dbReference type="InterPro" id="IPR039248">
    <property type="entry name" value="Ptase_RsbX"/>
</dbReference>
<evidence type="ECO:0000313" key="3">
    <source>
        <dbReference type="Proteomes" id="UP000265930"/>
    </source>
</evidence>
<dbReference type="CDD" id="cd16934">
    <property type="entry name" value="HATPase_RsbT-like"/>
    <property type="match status" value="1"/>
</dbReference>
<dbReference type="Pfam" id="PF07228">
    <property type="entry name" value="SpoIIE"/>
    <property type="match status" value="1"/>
</dbReference>
<dbReference type="Pfam" id="PF13581">
    <property type="entry name" value="HATPase_c_2"/>
    <property type="match status" value="1"/>
</dbReference>
<dbReference type="InterPro" id="IPR036890">
    <property type="entry name" value="HATPase_C_sf"/>
</dbReference>
<sequence>MEIFEIRNDWDIGQVRRYIAEKSKEIGFSSIEIGEISIVVNELCTNLIKHHSIEGKIIFKKIEMNGKNGIEIISEDKGPGIINVDEVIKDGISTKGTMGGGLGAIKRLMDSFEIYSRTGINLGKHIGYGHLLENNGIGTIVVTHKWLKSSLDIGNKEVKISVMSRPYIGCKVNGDLYYIKEFNNKVILALIDGLGHGTEANKAAIKAKELLEENNYKPLKELLYSIDSGMKYTRGAVIGICIIDKERKTFEYGSIGNVQLRYIINNKDKKFIATNGTLGVSFNTKVNVQQSSYENGGIIVMNTDGISNKWEYDEYSCIPTHNPAVLSNMIFRDFAKDNDDATVLVAVI</sequence>